<dbReference type="EMBL" id="DS732956">
    <property type="protein sequence ID" value="EEC07077.1"/>
    <property type="molecule type" value="Genomic_DNA"/>
</dbReference>
<evidence type="ECO:0000313" key="2">
    <source>
        <dbReference type="EnsemblMetazoa" id="ISCW006266-PA"/>
    </source>
</evidence>
<evidence type="ECO:0000313" key="3">
    <source>
        <dbReference type="Proteomes" id="UP000001555"/>
    </source>
</evidence>
<dbReference type="InParanoid" id="B7PKF5"/>
<accession>B7PKF5</accession>
<dbReference type="VEuPathDB" id="VectorBase:ISCW006266"/>
<dbReference type="VEuPathDB" id="VectorBase:ISCI006266"/>
<sequence>MLSNCEAEPAVSPTEDPLKDEVADRLCALFWPEPPWDPAGKVVVRRFLSAASELGGQPQLEQPARIVDIQPARDQQRLFSLQAASYWLIV</sequence>
<proteinExistence type="predicted"/>
<dbReference type="PaxDb" id="6945-B7PKF5"/>
<dbReference type="EnsemblMetazoa" id="ISCW006266-RA">
    <property type="protein sequence ID" value="ISCW006266-PA"/>
    <property type="gene ID" value="ISCW006266"/>
</dbReference>
<gene>
    <name evidence="1" type="ORF">IscW_ISCW006266</name>
</gene>
<name>B7PKF5_IXOSC</name>
<protein>
    <submittedName>
        <fullName evidence="1 2">Uncharacterized protein</fullName>
    </submittedName>
</protein>
<dbReference type="EMBL" id="ABJB010175963">
    <property type="status" value="NOT_ANNOTATED_CDS"/>
    <property type="molecule type" value="Genomic_DNA"/>
</dbReference>
<dbReference type="EMBL" id="ABJB010523987">
    <property type="status" value="NOT_ANNOTATED_CDS"/>
    <property type="molecule type" value="Genomic_DNA"/>
</dbReference>
<reference evidence="2" key="2">
    <citation type="submission" date="2020-05" db="UniProtKB">
        <authorList>
            <consortium name="EnsemblMetazoa"/>
        </authorList>
    </citation>
    <scope>IDENTIFICATION</scope>
    <source>
        <strain evidence="2">wikel</strain>
    </source>
</reference>
<organism>
    <name type="scientific">Ixodes scapularis</name>
    <name type="common">Black-legged tick</name>
    <name type="synonym">Deer tick</name>
    <dbReference type="NCBI Taxonomy" id="6945"/>
    <lineage>
        <taxon>Eukaryota</taxon>
        <taxon>Metazoa</taxon>
        <taxon>Ecdysozoa</taxon>
        <taxon>Arthropoda</taxon>
        <taxon>Chelicerata</taxon>
        <taxon>Arachnida</taxon>
        <taxon>Acari</taxon>
        <taxon>Parasitiformes</taxon>
        <taxon>Ixodida</taxon>
        <taxon>Ixodoidea</taxon>
        <taxon>Ixodidae</taxon>
        <taxon>Ixodinae</taxon>
        <taxon>Ixodes</taxon>
    </lineage>
</organism>
<dbReference type="AlphaFoldDB" id="B7PKF5"/>
<dbReference type="EMBL" id="ABJB010904683">
    <property type="status" value="NOT_ANNOTATED_CDS"/>
    <property type="molecule type" value="Genomic_DNA"/>
</dbReference>
<dbReference type="HOGENOM" id="CLU_2443275_0_0_1"/>
<reference evidence="1 3" key="1">
    <citation type="submission" date="2008-03" db="EMBL/GenBank/DDBJ databases">
        <title>Annotation of Ixodes scapularis.</title>
        <authorList>
            <consortium name="Ixodes scapularis Genome Project Consortium"/>
            <person name="Caler E."/>
            <person name="Hannick L.I."/>
            <person name="Bidwell S."/>
            <person name="Joardar V."/>
            <person name="Thiagarajan M."/>
            <person name="Amedeo P."/>
            <person name="Galinsky K.J."/>
            <person name="Schobel S."/>
            <person name="Inman J."/>
            <person name="Hostetler J."/>
            <person name="Miller J."/>
            <person name="Hammond M."/>
            <person name="Megy K."/>
            <person name="Lawson D."/>
            <person name="Kodira C."/>
            <person name="Sutton G."/>
            <person name="Meyer J."/>
            <person name="Hill C.A."/>
            <person name="Birren B."/>
            <person name="Nene V."/>
            <person name="Collins F."/>
            <person name="Alarcon-Chaidez F."/>
            <person name="Wikel S."/>
            <person name="Strausberg R."/>
        </authorList>
    </citation>
    <scope>NUCLEOTIDE SEQUENCE [LARGE SCALE GENOMIC DNA]</scope>
    <source>
        <strain evidence="3">Wikel</strain>
        <strain evidence="1">Wikel colony</strain>
    </source>
</reference>
<evidence type="ECO:0000313" key="1">
    <source>
        <dbReference type="EMBL" id="EEC07077.1"/>
    </source>
</evidence>
<keyword evidence="3" id="KW-1185">Reference proteome</keyword>
<dbReference type="Proteomes" id="UP000001555">
    <property type="component" value="Unassembled WGS sequence"/>
</dbReference>